<evidence type="ECO:0000256" key="3">
    <source>
        <dbReference type="SAM" id="Phobius"/>
    </source>
</evidence>
<proteinExistence type="predicted"/>
<dbReference type="Pfam" id="PF04350">
    <property type="entry name" value="PilO"/>
    <property type="match status" value="1"/>
</dbReference>
<accession>A0ABV4AMH1</accession>
<protein>
    <submittedName>
        <fullName evidence="4">Type 4a pilus biogenesis protein PilO</fullName>
    </submittedName>
</protein>
<name>A0ABV4AMH1_9GAMM</name>
<dbReference type="PIRSF" id="PIRSF016482">
    <property type="entry name" value="PilO"/>
    <property type="match status" value="1"/>
</dbReference>
<dbReference type="PANTHER" id="PTHR39555:SF1">
    <property type="entry name" value="TYPE IV PILUS INNER MEMBRANE COMPONENT PILO"/>
    <property type="match status" value="1"/>
</dbReference>
<dbReference type="InterPro" id="IPR007445">
    <property type="entry name" value="PilO"/>
</dbReference>
<feature type="region of interest" description="Disordered" evidence="2">
    <location>
        <begin position="184"/>
        <end position="230"/>
    </location>
</feature>
<evidence type="ECO:0000256" key="1">
    <source>
        <dbReference type="SAM" id="Coils"/>
    </source>
</evidence>
<feature type="transmembrane region" description="Helical" evidence="3">
    <location>
        <begin position="31"/>
        <end position="53"/>
    </location>
</feature>
<keyword evidence="3" id="KW-1133">Transmembrane helix</keyword>
<organism evidence="4 5">
    <name type="scientific">Isoalcanivorax beigongshangi</name>
    <dbReference type="NCBI Taxonomy" id="3238810"/>
    <lineage>
        <taxon>Bacteria</taxon>
        <taxon>Pseudomonadati</taxon>
        <taxon>Pseudomonadota</taxon>
        <taxon>Gammaproteobacteria</taxon>
        <taxon>Oceanospirillales</taxon>
        <taxon>Alcanivoracaceae</taxon>
        <taxon>Isoalcanivorax</taxon>
    </lineage>
</organism>
<reference evidence="4 5" key="1">
    <citation type="submission" date="2024-07" db="EMBL/GenBank/DDBJ databases">
        <authorList>
            <person name="Ren Q."/>
        </authorList>
    </citation>
    <scope>NUCLEOTIDE SEQUENCE [LARGE SCALE GENOMIC DNA]</scope>
    <source>
        <strain evidence="4 5">REN37</strain>
    </source>
</reference>
<keyword evidence="1" id="KW-0175">Coiled coil</keyword>
<sequence>MKASELKNIDIGELFQKLQELDFENVGSWPVAAKAAAAVLVLAAVVFLGYMLSITSLYEDLERAQDQEQSLMTQLRQKAHRAHFLPQYREQLTEMSASLESLVQQLPKDTEVPGLLEDITHTGLGSSLEFERIALAAEVEKEFYVELPIQIEVTGSYHGMGAFVSGVAALPRIVTLHDFSILPQPARGRDKDARDAASQPLVMKITAKTYRYAERPPAPPRNTSRNNRRR</sequence>
<feature type="coiled-coil region" evidence="1">
    <location>
        <begin position="54"/>
        <end position="81"/>
    </location>
</feature>
<dbReference type="RefSeq" id="WP_369456241.1">
    <property type="nucleotide sequence ID" value="NZ_JBGCUO010000002.1"/>
</dbReference>
<dbReference type="Proteomes" id="UP001562065">
    <property type="component" value="Unassembled WGS sequence"/>
</dbReference>
<dbReference type="EMBL" id="JBGCUO010000002">
    <property type="protein sequence ID" value="MEY1662971.1"/>
    <property type="molecule type" value="Genomic_DNA"/>
</dbReference>
<dbReference type="Gene3D" id="3.30.70.60">
    <property type="match status" value="1"/>
</dbReference>
<feature type="compositionally biased region" description="Low complexity" evidence="2">
    <location>
        <begin position="221"/>
        <end position="230"/>
    </location>
</feature>
<evidence type="ECO:0000313" key="5">
    <source>
        <dbReference type="Proteomes" id="UP001562065"/>
    </source>
</evidence>
<keyword evidence="3" id="KW-0812">Transmembrane</keyword>
<comment type="caution">
    <text evidence="4">The sequence shown here is derived from an EMBL/GenBank/DDBJ whole genome shotgun (WGS) entry which is preliminary data.</text>
</comment>
<evidence type="ECO:0000313" key="4">
    <source>
        <dbReference type="EMBL" id="MEY1662971.1"/>
    </source>
</evidence>
<gene>
    <name evidence="4" type="ORF">AB5I84_12490</name>
</gene>
<evidence type="ECO:0000256" key="2">
    <source>
        <dbReference type="SAM" id="MobiDB-lite"/>
    </source>
</evidence>
<dbReference type="PANTHER" id="PTHR39555">
    <property type="entry name" value="FIMBRIAL ASSEMBLY PROTEIN PILO-LIKE PROTEIN-RELATED"/>
    <property type="match status" value="1"/>
</dbReference>
<keyword evidence="3" id="KW-0472">Membrane</keyword>
<dbReference type="InterPro" id="IPR014717">
    <property type="entry name" value="Transl_elong_EF1B/ribsomal_bS6"/>
</dbReference>
<keyword evidence="5" id="KW-1185">Reference proteome</keyword>
<dbReference type="Gene3D" id="1.10.287.540">
    <property type="entry name" value="Helix hairpin bin"/>
    <property type="match status" value="1"/>
</dbReference>